<evidence type="ECO:0000313" key="2">
    <source>
        <dbReference type="Proteomes" id="UP000230055"/>
    </source>
</evidence>
<comment type="caution">
    <text evidence="1">The sequence shown here is derived from an EMBL/GenBank/DDBJ whole genome shotgun (WGS) entry which is preliminary data.</text>
</comment>
<sequence length="76" mass="8635">MGKKKKKKLPYKIVQDLKVGEGKVIVMTKKGNRFTVKGEVIELPNGKKYLQTRSISCSFGPGTKVEVEEWEPKQKL</sequence>
<proteinExistence type="predicted"/>
<dbReference type="AlphaFoldDB" id="A0A2M7R916"/>
<dbReference type="EMBL" id="PFLX01000028">
    <property type="protein sequence ID" value="PIY90887.1"/>
    <property type="molecule type" value="Genomic_DNA"/>
</dbReference>
<accession>A0A2M7R916</accession>
<gene>
    <name evidence="1" type="ORF">COY72_01085</name>
</gene>
<dbReference type="Proteomes" id="UP000230055">
    <property type="component" value="Unassembled WGS sequence"/>
</dbReference>
<evidence type="ECO:0000313" key="1">
    <source>
        <dbReference type="EMBL" id="PIY90887.1"/>
    </source>
</evidence>
<organism evidence="1 2">
    <name type="scientific">Candidatus Nealsonbacteria bacterium CG_4_10_14_0_8_um_filter_35_10</name>
    <dbReference type="NCBI Taxonomy" id="1974683"/>
    <lineage>
        <taxon>Bacteria</taxon>
        <taxon>Candidatus Nealsoniibacteriota</taxon>
    </lineage>
</organism>
<name>A0A2M7R916_9BACT</name>
<reference evidence="2" key="1">
    <citation type="submission" date="2017-09" db="EMBL/GenBank/DDBJ databases">
        <title>Depth-based differentiation of microbial function through sediment-hosted aquifers and enrichment of novel symbionts in the deep terrestrial subsurface.</title>
        <authorList>
            <person name="Probst A.J."/>
            <person name="Ladd B."/>
            <person name="Jarett J.K."/>
            <person name="Geller-Mcgrath D.E."/>
            <person name="Sieber C.M.K."/>
            <person name="Emerson J.B."/>
            <person name="Anantharaman K."/>
            <person name="Thomas B.C."/>
            <person name="Malmstrom R."/>
            <person name="Stieglmeier M."/>
            <person name="Klingl A."/>
            <person name="Woyke T."/>
            <person name="Ryan C.M."/>
            <person name="Banfield J.F."/>
        </authorList>
    </citation>
    <scope>NUCLEOTIDE SEQUENCE [LARGE SCALE GENOMIC DNA]</scope>
</reference>
<protein>
    <submittedName>
        <fullName evidence="1">Uncharacterized protein</fullName>
    </submittedName>
</protein>